<sequence>VIGNEKRPTARQVVKKLMAEVGWAGLYRGLDPRFFSMSAWGTTMILAYEYL</sequence>
<dbReference type="InterPro" id="IPR018108">
    <property type="entry name" value="MCP_transmembrane"/>
</dbReference>
<feature type="non-terminal residue" evidence="4">
    <location>
        <position position="1"/>
    </location>
</feature>
<dbReference type="PANTHER" id="PTHR46080">
    <property type="entry name" value="MITOCHONDRIAL SUBSTRATE CARRIER FAMILY PROTEIN J"/>
    <property type="match status" value="1"/>
</dbReference>
<evidence type="ECO:0000313" key="4">
    <source>
        <dbReference type="EMBL" id="CAA2959178.1"/>
    </source>
</evidence>
<gene>
    <name evidence="4" type="ORF">OLEA9_A087371</name>
</gene>
<dbReference type="Gene3D" id="1.50.40.10">
    <property type="entry name" value="Mitochondrial carrier domain"/>
    <property type="match status" value="1"/>
</dbReference>
<dbReference type="Proteomes" id="UP000594638">
    <property type="component" value="Unassembled WGS sequence"/>
</dbReference>
<evidence type="ECO:0000256" key="3">
    <source>
        <dbReference type="ARBA" id="ARBA00023136"/>
    </source>
</evidence>
<dbReference type="Pfam" id="PF00153">
    <property type="entry name" value="Mito_carr"/>
    <property type="match status" value="1"/>
</dbReference>
<dbReference type="PANTHER" id="PTHR46080:SF3">
    <property type="entry name" value="MITOCHONDRIAL SUBSTRATE CARRIER FAMILY PROTEIN"/>
    <property type="match status" value="1"/>
</dbReference>
<evidence type="ECO:0000256" key="1">
    <source>
        <dbReference type="ARBA" id="ARBA00004141"/>
    </source>
</evidence>
<feature type="non-terminal residue" evidence="4">
    <location>
        <position position="51"/>
    </location>
</feature>
<evidence type="ECO:0000313" key="5">
    <source>
        <dbReference type="Proteomes" id="UP000594638"/>
    </source>
</evidence>
<accession>A0A8S0Q3T8</accession>
<organism evidence="4 5">
    <name type="scientific">Olea europaea subsp. europaea</name>
    <dbReference type="NCBI Taxonomy" id="158383"/>
    <lineage>
        <taxon>Eukaryota</taxon>
        <taxon>Viridiplantae</taxon>
        <taxon>Streptophyta</taxon>
        <taxon>Embryophyta</taxon>
        <taxon>Tracheophyta</taxon>
        <taxon>Spermatophyta</taxon>
        <taxon>Magnoliopsida</taxon>
        <taxon>eudicotyledons</taxon>
        <taxon>Gunneridae</taxon>
        <taxon>Pentapetalae</taxon>
        <taxon>asterids</taxon>
        <taxon>lamiids</taxon>
        <taxon>Lamiales</taxon>
        <taxon>Oleaceae</taxon>
        <taxon>Oleeae</taxon>
        <taxon>Olea</taxon>
    </lineage>
</organism>
<comment type="caution">
    <text evidence="4">The sequence shown here is derived from an EMBL/GenBank/DDBJ whole genome shotgun (WGS) entry which is preliminary data.</text>
</comment>
<keyword evidence="5" id="KW-1185">Reference proteome</keyword>
<reference evidence="4 5" key="1">
    <citation type="submission" date="2019-12" db="EMBL/GenBank/DDBJ databases">
        <authorList>
            <person name="Alioto T."/>
            <person name="Alioto T."/>
            <person name="Gomez Garrido J."/>
        </authorList>
    </citation>
    <scope>NUCLEOTIDE SEQUENCE [LARGE SCALE GENOMIC DNA]</scope>
</reference>
<dbReference type="SUPFAM" id="SSF103506">
    <property type="entry name" value="Mitochondrial carrier"/>
    <property type="match status" value="1"/>
</dbReference>
<dbReference type="EMBL" id="CACTIH010000309">
    <property type="protein sequence ID" value="CAA2959178.1"/>
    <property type="molecule type" value="Genomic_DNA"/>
</dbReference>
<dbReference type="InterPro" id="IPR023395">
    <property type="entry name" value="MCP_dom_sf"/>
</dbReference>
<proteinExistence type="predicted"/>
<dbReference type="AlphaFoldDB" id="A0A8S0Q3T8"/>
<protein>
    <submittedName>
        <fullName evidence="4">Solute carrier family 25 member 44-like</fullName>
    </submittedName>
</protein>
<dbReference type="Gramene" id="OE9A087371T1">
    <property type="protein sequence ID" value="OE9A087371C1"/>
    <property type="gene ID" value="OE9A087371"/>
</dbReference>
<name>A0A8S0Q3T8_OLEEU</name>
<dbReference type="OrthoDB" id="276989at2759"/>
<keyword evidence="3" id="KW-0472">Membrane</keyword>
<comment type="subcellular location">
    <subcellularLocation>
        <location evidence="1">Membrane</location>
        <topology evidence="1">Multi-pass membrane protein</topology>
    </subcellularLocation>
</comment>
<keyword evidence="2" id="KW-0812">Transmembrane</keyword>
<dbReference type="GO" id="GO:0016020">
    <property type="term" value="C:membrane"/>
    <property type="evidence" value="ECO:0007669"/>
    <property type="project" value="UniProtKB-SubCell"/>
</dbReference>
<evidence type="ECO:0000256" key="2">
    <source>
        <dbReference type="ARBA" id="ARBA00022692"/>
    </source>
</evidence>